<evidence type="ECO:0000313" key="1">
    <source>
        <dbReference type="EMBL" id="AKM11665.1"/>
    </source>
</evidence>
<dbReference type="AlphaFoldDB" id="A0A0G3XJD3"/>
<dbReference type="EMBL" id="CP011770">
    <property type="protein sequence ID" value="AKM11665.1"/>
    <property type="molecule type" value="Genomic_DNA"/>
</dbReference>
<sequence>MTALLTQSAPRPAIRRFDAILFAVLATVMLATRPHSLSEYIHLPETSLASFLVAGFYIRSHLAFPALFALGFAIDVVTINLMGGSDFCFTAAYWMLLPAYGVMWMAGRFGAARIGITPARLPALIAILCGAALISNAFSSGGFYALSGHFPDATIAGWLPRLERYFPGTLIATLSWAGIAAVAHIMAERLAGWTVPDSSR</sequence>
<name>A0A0G3XJD3_9SPHN</name>
<proteinExistence type="predicted"/>
<evidence type="ECO:0000313" key="2">
    <source>
        <dbReference type="Proteomes" id="UP000035287"/>
    </source>
</evidence>
<reference evidence="1 2" key="1">
    <citation type="submission" date="2015-06" db="EMBL/GenBank/DDBJ databases">
        <authorList>
            <person name="Zeng Y."/>
            <person name="Huang Y."/>
        </authorList>
    </citation>
    <scope>NUCLEOTIDE SEQUENCE [LARGE SCALE GENOMIC DNA]</scope>
    <source>
        <strain evidence="1 2">PQ-2</strain>
    </source>
</reference>
<organism evidence="1 2">
    <name type="scientific">Croceicoccus naphthovorans</name>
    <dbReference type="NCBI Taxonomy" id="1348774"/>
    <lineage>
        <taxon>Bacteria</taxon>
        <taxon>Pseudomonadati</taxon>
        <taxon>Pseudomonadota</taxon>
        <taxon>Alphaproteobacteria</taxon>
        <taxon>Sphingomonadales</taxon>
        <taxon>Erythrobacteraceae</taxon>
        <taxon>Croceicoccus</taxon>
    </lineage>
</organism>
<accession>A0A0G3XJD3</accession>
<keyword evidence="2" id="KW-1185">Reference proteome</keyword>
<dbReference type="PATRIC" id="fig|1348774.3.peg.1743"/>
<gene>
    <name evidence="1" type="ORF">AB433_08315</name>
</gene>
<dbReference type="STRING" id="1348774.AB433_08315"/>
<dbReference type="KEGG" id="cna:AB433_08315"/>
<dbReference type="RefSeq" id="WP_047823647.1">
    <property type="nucleotide sequence ID" value="NZ_CP011770.1"/>
</dbReference>
<dbReference type="OrthoDB" id="9787530at2"/>
<dbReference type="Proteomes" id="UP000035287">
    <property type="component" value="Chromosome"/>
</dbReference>
<protein>
    <submittedName>
        <fullName evidence="1">Uncharacterized protein</fullName>
    </submittedName>
</protein>